<dbReference type="PANTHER" id="PTHR45826">
    <property type="entry name" value="POLYAMINE TRANSPORTER PUT1"/>
    <property type="match status" value="1"/>
</dbReference>
<dbReference type="InterPro" id="IPR044566">
    <property type="entry name" value="RMV1-like"/>
</dbReference>
<feature type="transmembrane region" description="Helical" evidence="9">
    <location>
        <begin position="434"/>
        <end position="452"/>
    </location>
</feature>
<evidence type="ECO:0000256" key="2">
    <source>
        <dbReference type="ARBA" id="ARBA00022448"/>
    </source>
</evidence>
<dbReference type="GO" id="GO:0005886">
    <property type="term" value="C:plasma membrane"/>
    <property type="evidence" value="ECO:0007669"/>
    <property type="project" value="UniProtKB-SubCell"/>
</dbReference>
<dbReference type="EMBL" id="JALJOU010000012">
    <property type="protein sequence ID" value="KAK9840771.1"/>
    <property type="molecule type" value="Genomic_DNA"/>
</dbReference>
<dbReference type="PANTHER" id="PTHR45826:SF2">
    <property type="entry name" value="AMINO ACID TRANSPORTER"/>
    <property type="match status" value="1"/>
</dbReference>
<dbReference type="GO" id="GO:0015203">
    <property type="term" value="F:polyamine transmembrane transporter activity"/>
    <property type="evidence" value="ECO:0007669"/>
    <property type="project" value="UniProtKB-ARBA"/>
</dbReference>
<evidence type="ECO:0000256" key="7">
    <source>
        <dbReference type="ARBA" id="ARBA00024041"/>
    </source>
</evidence>
<feature type="region of interest" description="Disordered" evidence="8">
    <location>
        <begin position="538"/>
        <end position="574"/>
    </location>
</feature>
<feature type="transmembrane region" description="Helical" evidence="9">
    <location>
        <begin position="177"/>
        <end position="197"/>
    </location>
</feature>
<evidence type="ECO:0000256" key="5">
    <source>
        <dbReference type="ARBA" id="ARBA00022989"/>
    </source>
</evidence>
<feature type="transmembrane region" description="Helical" evidence="9">
    <location>
        <begin position="34"/>
        <end position="52"/>
    </location>
</feature>
<feature type="region of interest" description="Disordered" evidence="8">
    <location>
        <begin position="1"/>
        <end position="26"/>
    </location>
</feature>
<keyword evidence="6 9" id="KW-0472">Membrane</keyword>
<evidence type="ECO:0000256" key="9">
    <source>
        <dbReference type="SAM" id="Phobius"/>
    </source>
</evidence>
<keyword evidence="5 9" id="KW-1133">Transmembrane helix</keyword>
<evidence type="ECO:0000313" key="10">
    <source>
        <dbReference type="EMBL" id="KAK9840771.1"/>
    </source>
</evidence>
<feature type="transmembrane region" description="Helical" evidence="9">
    <location>
        <begin position="249"/>
        <end position="272"/>
    </location>
</feature>
<feature type="transmembrane region" description="Helical" evidence="9">
    <location>
        <begin position="345"/>
        <end position="364"/>
    </location>
</feature>
<keyword evidence="11" id="KW-1185">Reference proteome</keyword>
<comment type="subcellular location">
    <subcellularLocation>
        <location evidence="1">Cell membrane</location>
        <topology evidence="1">Multi-pass membrane protein</topology>
    </subcellularLocation>
</comment>
<dbReference type="Proteomes" id="UP001445335">
    <property type="component" value="Unassembled WGS sequence"/>
</dbReference>
<comment type="similarity">
    <text evidence="7">Belongs to the amino acid-polyamine-organocation (APC) superfamily. Polyamine:cation symporter (PHS) (TC 2.A.3.12) family.</text>
</comment>
<evidence type="ECO:0008006" key="12">
    <source>
        <dbReference type="Google" id="ProtNLM"/>
    </source>
</evidence>
<dbReference type="AlphaFoldDB" id="A0AAW1S501"/>
<comment type="caution">
    <text evidence="10">The sequence shown here is derived from an EMBL/GenBank/DDBJ whole genome shotgun (WGS) entry which is preliminary data.</text>
</comment>
<reference evidence="10 11" key="1">
    <citation type="journal article" date="2024" name="Nat. Commun.">
        <title>Phylogenomics reveals the evolutionary origins of lichenization in chlorophyte algae.</title>
        <authorList>
            <person name="Puginier C."/>
            <person name="Libourel C."/>
            <person name="Otte J."/>
            <person name="Skaloud P."/>
            <person name="Haon M."/>
            <person name="Grisel S."/>
            <person name="Petersen M."/>
            <person name="Berrin J.G."/>
            <person name="Delaux P.M."/>
            <person name="Dal Grande F."/>
            <person name="Keller J."/>
        </authorList>
    </citation>
    <scope>NUCLEOTIDE SEQUENCE [LARGE SCALE GENOMIC DNA]</scope>
    <source>
        <strain evidence="10 11">SAG 245.80</strain>
    </source>
</reference>
<feature type="transmembrane region" description="Helical" evidence="9">
    <location>
        <begin position="402"/>
        <end position="428"/>
    </location>
</feature>
<evidence type="ECO:0000313" key="11">
    <source>
        <dbReference type="Proteomes" id="UP001445335"/>
    </source>
</evidence>
<evidence type="ECO:0000256" key="6">
    <source>
        <dbReference type="ARBA" id="ARBA00023136"/>
    </source>
</evidence>
<feature type="transmembrane region" description="Helical" evidence="9">
    <location>
        <begin position="153"/>
        <end position="171"/>
    </location>
</feature>
<dbReference type="FunFam" id="1.20.1740.10:FF:000041">
    <property type="entry name" value="Amino acid permease, putative"/>
    <property type="match status" value="1"/>
</dbReference>
<evidence type="ECO:0000256" key="8">
    <source>
        <dbReference type="SAM" id="MobiDB-lite"/>
    </source>
</evidence>
<protein>
    <recommendedName>
        <fullName evidence="12">Polyamine transporter</fullName>
    </recommendedName>
</protein>
<evidence type="ECO:0000256" key="4">
    <source>
        <dbReference type="ARBA" id="ARBA00022692"/>
    </source>
</evidence>
<feature type="compositionally biased region" description="Basic and acidic residues" evidence="8">
    <location>
        <begin position="546"/>
        <end position="558"/>
    </location>
</feature>
<keyword evidence="2" id="KW-0813">Transport</keyword>
<name>A0AAW1S501_9CHLO</name>
<evidence type="ECO:0000256" key="1">
    <source>
        <dbReference type="ARBA" id="ARBA00004651"/>
    </source>
</evidence>
<feature type="transmembrane region" description="Helical" evidence="9">
    <location>
        <begin position="370"/>
        <end position="390"/>
    </location>
</feature>
<keyword evidence="4 9" id="KW-0812">Transmembrane</keyword>
<proteinExistence type="inferred from homology"/>
<dbReference type="Pfam" id="PF13520">
    <property type="entry name" value="AA_permease_2"/>
    <property type="match status" value="1"/>
</dbReference>
<keyword evidence="3" id="KW-1003">Cell membrane</keyword>
<organism evidence="10 11">
    <name type="scientific">Elliptochloris bilobata</name>
    <dbReference type="NCBI Taxonomy" id="381761"/>
    <lineage>
        <taxon>Eukaryota</taxon>
        <taxon>Viridiplantae</taxon>
        <taxon>Chlorophyta</taxon>
        <taxon>core chlorophytes</taxon>
        <taxon>Trebouxiophyceae</taxon>
        <taxon>Trebouxiophyceae incertae sedis</taxon>
        <taxon>Elliptochloris clade</taxon>
        <taxon>Elliptochloris</taxon>
    </lineage>
</organism>
<dbReference type="InterPro" id="IPR002293">
    <property type="entry name" value="AA/rel_permease1"/>
</dbReference>
<feature type="transmembrane region" description="Helical" evidence="9">
    <location>
        <begin position="98"/>
        <end position="116"/>
    </location>
</feature>
<feature type="transmembrane region" description="Helical" evidence="9">
    <location>
        <begin position="64"/>
        <end position="86"/>
    </location>
</feature>
<gene>
    <name evidence="10" type="ORF">WJX81_003781</name>
</gene>
<evidence type="ECO:0000256" key="3">
    <source>
        <dbReference type="ARBA" id="ARBA00022475"/>
    </source>
</evidence>
<sequence length="574" mass="61419">MMGINGRGADEEAPSTPAHMQPLVRRKKAKRGKLGLLPLVALIFYEVSGGPFGTEDAVSTGGPMLALLGFIVLPLVWSVPEALVTAELATAFPEDSGYVAWVTAAFGPFWGFQEGWWSWLSGVTDNSVYPVLLLSYVDAVLPGLLPEGTWRRFVTLFAIALGLACLNYFGLTIVGGVAVAMTAFIVAVFVVLCGFAAPHVQPANWLIVDWGAVQWGAFLNVMFWNTNYWDSCSTLAAEVEAPGRTFPRALAGAVVLVVAMYVLPLAACLGVVPAASDWQLGFFATVAGEVGGSWLSWALVAAAAVSQVGQFEAEMSSDSFQLLGMAERGFLPAVLAKRSRFGTPTLGIVLSSLGICSLVTFNFLQIVELLNIVYCLAELLEFAAFVWLRISAPHMVRPFRVALPWWGCAVMLAPASVLLLALIAMPVLRVDLQVMAWTGGVILAGAGLYPLLQTARARGWCEFAGVSPHEFKHALVAGLPIRHQPVAAIPQPVLAAMARAASDPSRQFARVLSEPLARSSMDYNQVCEAAKAELEEEQALLQAMSEDEREHDEGREEDGTPGSSPAEGASILPK</sequence>
<accession>A0AAW1S501</accession>
<feature type="transmembrane region" description="Helical" evidence="9">
    <location>
        <begin position="278"/>
        <end position="305"/>
    </location>
</feature>
<dbReference type="Gene3D" id="1.20.1740.10">
    <property type="entry name" value="Amino acid/polyamine transporter I"/>
    <property type="match status" value="1"/>
</dbReference>